<reference evidence="1" key="1">
    <citation type="submission" date="2020-05" db="EMBL/GenBank/DDBJ databases">
        <title>Large-scale comparative analyses of tick genomes elucidate their genetic diversity and vector capacities.</title>
        <authorList>
            <person name="Jia N."/>
            <person name="Wang J."/>
            <person name="Shi W."/>
            <person name="Du L."/>
            <person name="Sun Y."/>
            <person name="Zhan W."/>
            <person name="Jiang J."/>
            <person name="Wang Q."/>
            <person name="Zhang B."/>
            <person name="Ji P."/>
            <person name="Sakyi L.B."/>
            <person name="Cui X."/>
            <person name="Yuan T."/>
            <person name="Jiang B."/>
            <person name="Yang W."/>
            <person name="Lam T.T.-Y."/>
            <person name="Chang Q."/>
            <person name="Ding S."/>
            <person name="Wang X."/>
            <person name="Zhu J."/>
            <person name="Ruan X."/>
            <person name="Zhao L."/>
            <person name="Wei J."/>
            <person name="Que T."/>
            <person name="Du C."/>
            <person name="Cheng J."/>
            <person name="Dai P."/>
            <person name="Han X."/>
            <person name="Huang E."/>
            <person name="Gao Y."/>
            <person name="Liu J."/>
            <person name="Shao H."/>
            <person name="Ye R."/>
            <person name="Li L."/>
            <person name="Wei W."/>
            <person name="Wang X."/>
            <person name="Wang C."/>
            <person name="Yang T."/>
            <person name="Huo Q."/>
            <person name="Li W."/>
            <person name="Guo W."/>
            <person name="Chen H."/>
            <person name="Zhou L."/>
            <person name="Ni X."/>
            <person name="Tian J."/>
            <person name="Zhou Y."/>
            <person name="Sheng Y."/>
            <person name="Liu T."/>
            <person name="Pan Y."/>
            <person name="Xia L."/>
            <person name="Li J."/>
            <person name="Zhao F."/>
            <person name="Cao W."/>
        </authorList>
    </citation>
    <scope>NUCLEOTIDE SEQUENCE</scope>
    <source>
        <strain evidence="1">Dsil-2018</strain>
    </source>
</reference>
<protein>
    <submittedName>
        <fullName evidence="1">Uncharacterized protein</fullName>
    </submittedName>
</protein>
<evidence type="ECO:0000313" key="1">
    <source>
        <dbReference type="EMBL" id="KAH7952845.1"/>
    </source>
</evidence>
<gene>
    <name evidence="1" type="ORF">HPB49_001762</name>
</gene>
<dbReference type="EMBL" id="CM023473">
    <property type="protein sequence ID" value="KAH7952845.1"/>
    <property type="molecule type" value="Genomic_DNA"/>
</dbReference>
<accession>A0ACB8CUJ5</accession>
<proteinExistence type="predicted"/>
<keyword evidence="2" id="KW-1185">Reference proteome</keyword>
<evidence type="ECO:0000313" key="2">
    <source>
        <dbReference type="Proteomes" id="UP000821865"/>
    </source>
</evidence>
<sequence>MSFLRFHFWIPFSQMDLFSLVSVVLLLAAPVRPQSMHPSRVNDYVDEILEDRLPGEVNSQIHLPAFTRDVSHDSHYGSVLFQSTNVSKHERMKRWVDCNGSVAEFPERVVISCDVRFPGILVRMDSLLTYDSNDTYRVAARIFYPLSTRLVLQFAPWENPSANLTRLSGFEKLEARFWGLDRSDPKNQKLAWGYEKVAKDIVQQVVAEQVAPALGRAAAKYRFPCCPDRP</sequence>
<name>A0ACB8CUJ5_DERSI</name>
<organism evidence="1 2">
    <name type="scientific">Dermacentor silvarum</name>
    <name type="common">Tick</name>
    <dbReference type="NCBI Taxonomy" id="543639"/>
    <lineage>
        <taxon>Eukaryota</taxon>
        <taxon>Metazoa</taxon>
        <taxon>Ecdysozoa</taxon>
        <taxon>Arthropoda</taxon>
        <taxon>Chelicerata</taxon>
        <taxon>Arachnida</taxon>
        <taxon>Acari</taxon>
        <taxon>Parasitiformes</taxon>
        <taxon>Ixodida</taxon>
        <taxon>Ixodoidea</taxon>
        <taxon>Ixodidae</taxon>
        <taxon>Rhipicephalinae</taxon>
        <taxon>Dermacentor</taxon>
    </lineage>
</organism>
<comment type="caution">
    <text evidence="1">The sequence shown here is derived from an EMBL/GenBank/DDBJ whole genome shotgun (WGS) entry which is preliminary data.</text>
</comment>
<dbReference type="Proteomes" id="UP000821865">
    <property type="component" value="Chromosome 4"/>
</dbReference>